<dbReference type="PROSITE" id="PS51257">
    <property type="entry name" value="PROKAR_LIPOPROTEIN"/>
    <property type="match status" value="1"/>
</dbReference>
<dbReference type="AlphaFoldDB" id="A0A9E2W5R0"/>
<reference evidence="1" key="1">
    <citation type="submission" date="2021-06" db="EMBL/GenBank/DDBJ databases">
        <authorList>
            <person name="Huq M.A."/>
        </authorList>
    </citation>
    <scope>NUCLEOTIDE SEQUENCE</scope>
    <source>
        <strain evidence="1">MAH-26</strain>
    </source>
</reference>
<accession>A0A9E2W5R0</accession>
<evidence type="ECO:0000313" key="1">
    <source>
        <dbReference type="EMBL" id="MBV4358923.1"/>
    </source>
</evidence>
<organism evidence="1 2">
    <name type="scientific">Pinibacter aurantiacus</name>
    <dbReference type="NCBI Taxonomy" id="2851599"/>
    <lineage>
        <taxon>Bacteria</taxon>
        <taxon>Pseudomonadati</taxon>
        <taxon>Bacteroidota</taxon>
        <taxon>Chitinophagia</taxon>
        <taxon>Chitinophagales</taxon>
        <taxon>Chitinophagaceae</taxon>
        <taxon>Pinibacter</taxon>
    </lineage>
</organism>
<sequence length="401" mass="46456">MKNGFLSAFVFATFIVVGCGNNNSKSNKKYIANVSQTSTNVSKNFIALLNGSSSTVDSSNPLELSIFYLNRSMYDSSCEVLKRNFSLDTLIENDFYGFELKDKNASNYVKYAVFRLNEYPHNLDNELHLQLLRSITDERDELYQIQSSEVYYLGSLSGVSPESTKKNINSLIERLSKSPHNQRLKFLLANEYLIANETDKSLKIFDELISANYYAQVSLRTIIKRLTIEKSPLLSKYISLYTNKFPGECLFGLAPHLYKEVGEGDLQELNRNSCRSPFQKDSILAKIFLASFYLNKRDYKNADSLVQIYLRLKKSLLLDSTMMFERGQYYDIQMRSLFLQKQYKKLTEFVKNGLTTNSVINIDNEEQYKQYLQKLYMEYISPSLDGFEPFYSDNFRNARII</sequence>
<evidence type="ECO:0000313" key="2">
    <source>
        <dbReference type="Proteomes" id="UP000812270"/>
    </source>
</evidence>
<gene>
    <name evidence="1" type="ORF">KTO63_17280</name>
</gene>
<proteinExistence type="predicted"/>
<name>A0A9E2W5R0_9BACT</name>
<dbReference type="Proteomes" id="UP000812270">
    <property type="component" value="Unassembled WGS sequence"/>
</dbReference>
<comment type="caution">
    <text evidence="1">The sequence shown here is derived from an EMBL/GenBank/DDBJ whole genome shotgun (WGS) entry which is preliminary data.</text>
</comment>
<keyword evidence="2" id="KW-1185">Reference proteome</keyword>
<protein>
    <submittedName>
        <fullName evidence="1">Uncharacterized protein</fullName>
    </submittedName>
</protein>
<dbReference type="RefSeq" id="WP_217792672.1">
    <property type="nucleotide sequence ID" value="NZ_JAHSPG010000013.1"/>
</dbReference>
<dbReference type="EMBL" id="JAHSPG010000013">
    <property type="protein sequence ID" value="MBV4358923.1"/>
    <property type="molecule type" value="Genomic_DNA"/>
</dbReference>